<dbReference type="EMBL" id="JAXHPL010000049">
    <property type="protein sequence ID" value="MDY6487361.1"/>
    <property type="molecule type" value="Genomic_DNA"/>
</dbReference>
<dbReference type="RefSeq" id="WP_321098420.1">
    <property type="nucleotide sequence ID" value="NZ_JAXHPI010000013.1"/>
</dbReference>
<evidence type="ECO:0000313" key="4">
    <source>
        <dbReference type="Proteomes" id="UP001278995"/>
    </source>
</evidence>
<sequence length="196" mass="21996">MKKILLLLANGFESYEASVFTDVFGWNSFEGDGSVQLDSVGLHPILECTWGYKCIPHFTLDQIKLEDYDALAIPGGFEETGFYIDAFDERFLDVIRYFNKENKLISSICVAALSIAKSGVLNGRNATTYNFEGSFRRKQLQDLGTILSDKRIVQDSNIITSSSPETALDVAFMTLEQLTSTENMLNIKKRMGFKTV</sequence>
<evidence type="ECO:0000313" key="3">
    <source>
        <dbReference type="EMBL" id="MDY6549557.1"/>
    </source>
</evidence>
<dbReference type="Pfam" id="PF01965">
    <property type="entry name" value="DJ-1_PfpI"/>
    <property type="match status" value="1"/>
</dbReference>
<gene>
    <name evidence="3" type="ORF">SKM48_02045</name>
    <name evidence="2" type="ORF">SKM51_09185</name>
</gene>
<feature type="domain" description="DJ-1/PfpI" evidence="1">
    <location>
        <begin position="2"/>
        <end position="176"/>
    </location>
</feature>
<proteinExistence type="predicted"/>
<dbReference type="PANTHER" id="PTHR48094">
    <property type="entry name" value="PROTEIN/NUCLEIC ACID DEGLYCASE DJ-1-RELATED"/>
    <property type="match status" value="1"/>
</dbReference>
<dbReference type="InterPro" id="IPR050325">
    <property type="entry name" value="Prot/Nucl_acid_deglycase"/>
</dbReference>
<dbReference type="Proteomes" id="UP001278995">
    <property type="component" value="Unassembled WGS sequence"/>
</dbReference>
<dbReference type="SUPFAM" id="SSF52317">
    <property type="entry name" value="Class I glutamine amidotransferase-like"/>
    <property type="match status" value="1"/>
</dbReference>
<reference evidence="3 5" key="3">
    <citation type="journal article" date="2024" name="Syst. Appl. Microbiol.">
        <title>Evidence for the occurrence of Acinetobacter faecalis in cattle feces and its emended description.</title>
        <authorList>
            <person name="Kyselkova M."/>
            <person name="Xanthopoulou K."/>
            <person name="Shestivska V."/>
            <person name="Spanelova P."/>
            <person name="Maixnerova M."/>
            <person name="Higgins P.G."/>
            <person name="Nemec A."/>
        </authorList>
    </citation>
    <scope>NUCLEOTIDE SEQUENCE [LARGE SCALE GENOMIC DNA]</scope>
    <source>
        <strain evidence="3 5">ANC 7225</strain>
    </source>
</reference>
<dbReference type="InterPro" id="IPR029062">
    <property type="entry name" value="Class_I_gatase-like"/>
</dbReference>
<accession>A0AB35UU97</accession>
<reference evidence="3" key="2">
    <citation type="submission" date="2023-11" db="EMBL/GenBank/DDBJ databases">
        <authorList>
            <person name="Kyselkova M."/>
            <person name="Xanthopoulou K."/>
            <person name="Shestivska V."/>
            <person name="Spanelova P."/>
            <person name="Maixnerova M."/>
            <person name="Higgins P.G."/>
            <person name="Nemec A."/>
        </authorList>
    </citation>
    <scope>NUCLEOTIDE SEQUENCE</scope>
    <source>
        <strain evidence="3">ANC 7225</strain>
    </source>
</reference>
<dbReference type="CDD" id="cd03135">
    <property type="entry name" value="GATase1_DJ-1"/>
    <property type="match status" value="1"/>
</dbReference>
<keyword evidence="5" id="KW-1185">Reference proteome</keyword>
<comment type="caution">
    <text evidence="2">The sequence shown here is derived from an EMBL/GenBank/DDBJ whole genome shotgun (WGS) entry which is preliminary data.</text>
</comment>
<evidence type="ECO:0000259" key="1">
    <source>
        <dbReference type="Pfam" id="PF01965"/>
    </source>
</evidence>
<name>A0AB35UU97_9GAMM</name>
<dbReference type="AlphaFoldDB" id="A0AB35UU97"/>
<dbReference type="PANTHER" id="PTHR48094:SF5">
    <property type="entry name" value="PROTEIN DJ-1 HOMOLOG"/>
    <property type="match status" value="1"/>
</dbReference>
<dbReference type="InterPro" id="IPR002818">
    <property type="entry name" value="DJ-1/PfpI"/>
</dbReference>
<protein>
    <submittedName>
        <fullName evidence="2">DJ-1/PfpI family protein</fullName>
    </submittedName>
</protein>
<dbReference type="Proteomes" id="UP001284094">
    <property type="component" value="Unassembled WGS sequence"/>
</dbReference>
<dbReference type="GO" id="GO:0005737">
    <property type="term" value="C:cytoplasm"/>
    <property type="evidence" value="ECO:0007669"/>
    <property type="project" value="TreeGrafter"/>
</dbReference>
<evidence type="ECO:0000313" key="5">
    <source>
        <dbReference type="Proteomes" id="UP001284094"/>
    </source>
</evidence>
<evidence type="ECO:0000313" key="2">
    <source>
        <dbReference type="EMBL" id="MDY6487361.1"/>
    </source>
</evidence>
<dbReference type="Gene3D" id="3.40.50.880">
    <property type="match status" value="1"/>
</dbReference>
<dbReference type="EMBL" id="JAXHPO010000005">
    <property type="protein sequence ID" value="MDY6549557.1"/>
    <property type="molecule type" value="Genomic_DNA"/>
</dbReference>
<organism evidence="2 4">
    <name type="scientific">Acinetobacter faecalis</name>
    <dbReference type="NCBI Taxonomy" id="2665161"/>
    <lineage>
        <taxon>Bacteria</taxon>
        <taxon>Pseudomonadati</taxon>
        <taxon>Pseudomonadota</taxon>
        <taxon>Gammaproteobacteria</taxon>
        <taxon>Moraxellales</taxon>
        <taxon>Moraxellaceae</taxon>
        <taxon>Acinetobacter</taxon>
    </lineage>
</organism>
<reference evidence="2 4" key="1">
    <citation type="submission" date="2023-11" db="EMBL/GenBank/DDBJ databases">
        <title>The common occurrence of Acinetobacte faecalis in cattle feces and its emended description.</title>
        <authorList>
            <person name="Kyselkova M."/>
            <person name="Xanthopoulou K."/>
            <person name="Shestivska V."/>
            <person name="Spanelova P."/>
            <person name="Maixnerova M."/>
            <person name="Higgins P.G."/>
            <person name="Nemec A."/>
        </authorList>
    </citation>
    <scope>NUCLEOTIDE SEQUENCE [LARGE SCALE GENOMIC DNA]</scope>
    <source>
        <strain evidence="2 4">ANC 7483</strain>
    </source>
</reference>